<dbReference type="Gene3D" id="3.30.300.30">
    <property type="match status" value="1"/>
</dbReference>
<dbReference type="OrthoDB" id="416786at2759"/>
<evidence type="ECO:0000256" key="1">
    <source>
        <dbReference type="ARBA" id="ARBA00022450"/>
    </source>
</evidence>
<dbReference type="Proteomes" id="UP000799779">
    <property type="component" value="Unassembled WGS sequence"/>
</dbReference>
<dbReference type="Gene3D" id="3.30.559.10">
    <property type="entry name" value="Chloramphenicol acetyltransferase-like domain"/>
    <property type="match status" value="2"/>
</dbReference>
<keyword evidence="3" id="KW-0436">Ligase</keyword>
<accession>A0A6A5VZU2</accession>
<dbReference type="SUPFAM" id="SSF56801">
    <property type="entry name" value="Acetyl-CoA synthetase-like"/>
    <property type="match status" value="1"/>
</dbReference>
<dbReference type="GO" id="GO:0044550">
    <property type="term" value="P:secondary metabolite biosynthetic process"/>
    <property type="evidence" value="ECO:0007669"/>
    <property type="project" value="TreeGrafter"/>
</dbReference>
<dbReference type="Gene3D" id="3.30.559.30">
    <property type="entry name" value="Nonribosomal peptide synthetase, condensation domain"/>
    <property type="match status" value="2"/>
</dbReference>
<dbReference type="GO" id="GO:0005737">
    <property type="term" value="C:cytoplasm"/>
    <property type="evidence" value="ECO:0007669"/>
    <property type="project" value="TreeGrafter"/>
</dbReference>
<dbReference type="InterPro" id="IPR036736">
    <property type="entry name" value="ACP-like_sf"/>
</dbReference>
<dbReference type="InterPro" id="IPR020806">
    <property type="entry name" value="PKS_PP-bd"/>
</dbReference>
<dbReference type="PANTHER" id="PTHR45527">
    <property type="entry name" value="NONRIBOSOMAL PEPTIDE SYNTHETASE"/>
    <property type="match status" value="1"/>
</dbReference>
<evidence type="ECO:0000313" key="6">
    <source>
        <dbReference type="EMBL" id="KAF1994960.1"/>
    </source>
</evidence>
<dbReference type="CDD" id="cd05918">
    <property type="entry name" value="A_NRPS_SidN3_like"/>
    <property type="match status" value="1"/>
</dbReference>
<dbReference type="GO" id="GO:0043041">
    <property type="term" value="P:amino acid activation for nonribosomal peptide biosynthetic process"/>
    <property type="evidence" value="ECO:0007669"/>
    <property type="project" value="TreeGrafter"/>
</dbReference>
<dbReference type="GO" id="GO:0031177">
    <property type="term" value="F:phosphopantetheine binding"/>
    <property type="evidence" value="ECO:0007669"/>
    <property type="project" value="InterPro"/>
</dbReference>
<feature type="domain" description="Carrier" evidence="5">
    <location>
        <begin position="747"/>
        <end position="822"/>
    </location>
</feature>
<dbReference type="FunFam" id="1.10.1200.10:FF:000005">
    <property type="entry name" value="Nonribosomal peptide synthetase 1"/>
    <property type="match status" value="1"/>
</dbReference>
<feature type="domain" description="Carrier" evidence="5">
    <location>
        <begin position="1389"/>
        <end position="1465"/>
    </location>
</feature>
<proteinExistence type="inferred from homology"/>
<dbReference type="PANTHER" id="PTHR45527:SF3">
    <property type="entry name" value="SIDEROPHORE SYNTHETASE (EUROFUNG)"/>
    <property type="match status" value="1"/>
</dbReference>
<sequence length="1937" mass="213231">MDGGKIHQEESHWATNGNGVHKKEVTIPFPDGFDVESVVDNIIAGWTLLLQRYQRDAFLQFTWGYKEVDRSTVQTITAAQLNLGGVSNSNDLLKVVRNMRSRKMAVDSVPNPKLVFNDGTEDDWTFQATLELHSDYICATPEWKLPAMSEHQSIVQLRTLSSILIERFFPPNEPISEILETTSSELDQLWSWNTPVPPSLDTCMHDIIWEQAQLNPDKIAIESWDGNLTYAEVDQFSTELAQILLFLFDSPKPIVPLLFEKCRWTIVAVLAAMKTGASFALLDPAQPEGRLHTIVEQTDAKLILASKTQAVIGSHIFPSATIIPISESKFFNVYRPFALRQPNHTLPLVDPSSPLYIQFTSGSTGLPKGVLISHSQYTSGAIPRAHAIGYRSHSRVLDFASYAFDVSIDSMLCTLAHGGTLCTPSEERRINDLCGVMREMKVTFAGLTPSVVRVLDSDVLSGLETLACGGESPSSSDIAAWSKKTRVANAYGPSECTVGATINNDLNGKLYATLGQGTGCVTWAVDPADHNKLVPPGAVGELLIEGPIVGIGYLNNLAKTAEVYIEDPAFLLAGSKNTPGRRGRLYKTGDHVRYDPDGRGELVFVGRGDQQVKLRGQRVELAEIEFNMAKHLPPGTEVAAEAIKPSGKGEPTLVAFIAEAKDNSTRNLDGDAFSAFSKPFQKSLVGMARHLSIDLPVYMAPSAYIPLWKMPLLVSCKTDRKRLREIGTSISRQELRRFAAMIAEKQEPKTEMERRLQSLWGKVLGLEADFGSGENFFRVGGDSLRAMRLVAAAREEGISLTVGHAMLHPMLSAMAKHAIPLSADVQAEVAPFSLIPQDWKATEAQAEIAKLCGVDAFFVEDAYPCTPLQEGLMALSAKFADAYVAQRVVELPIEVAQRLQAAFERVIADCAVLRTRIVNVSGRGLLQAVVKQGITARSASDLQAYLKADREDTMDLGTPLFRYAIITTLDSQKAHFIISQHHAVYDGWSFPLMVDRLNQAFQGAALSPRTPFKNFIKFVASSERSESEHFWRQQLHGASPYQFPPLPQKGYITKADSLLEHYVAVPPSSQSKHTLATIIRGSWALVASLYLNTQDTVFGETLTGRSAPVPGIEQIEGPMITTIPFRVNANHNQSVSTYLDHLHEQSVHQMPHEHLGLQHIRRLGPDARQACDLRTGLVLHPKEDPVDGKYIDLLKEPATGFVPTDNEEAAREALKFNTYALMLVCTLDASGFLVMASFDKNCVAVSPMGRVLSVFAKVVKAFYAAPDKKIGEVLALGDEEKADAETLRVNITPVDSPMQEAVEKIKGLTNGNSEIDDSANSQTVIKLKDLLSRILSIPTEEISPSDSFFELGGESIGAMRLVSEARTQGLKVTVAQIFQTRSLSALASLIGNEKEKMIRDLLSNILSIPKEEISSTDSFFELGGDSIGAMRLVYEARTQGLKLSVAMIFQCRSLSELASKAEEAVANQAIDVPFAALGDDANTITLDVVHPLLGDQDWKIADIYPARPLQHLAVDGTVELPRYSLRYELIQFSEAIEDSKLLQACQDLVVRNEVLRTVFVEHNNRCLGVALESLQVPMETSLVPEGEDLMAFAIEFANTDIVKPKPYGTSFVAFTLFKSSISSSSCLAFRISHAQYDEMCLPLLFAQLAALYKGVEVPESRPFTKHVNHAVLNSIPLSIPYWKNLLAGSSMSVFKPAIPLTNRKATFRYRDFNISNRPAEITIATLPTAAWAVVLANRIAKRDLVFGEVVSGRNIDCPSADRIVGPTWQYIPMRIKFQAGWTYSDLLYHIQNQHIESAAFESMGLSEIVTNCTDWDPKEITWFDTVVHQAPAWVESMDFGGLEAKFETLYPHAESLREWKCQAFIMKDKIRIEIVTFEEWIEVGEELLGELGEVFGKLMGGGEGTIFGDTHNAPAVNGEQGGAIAAPQSLGDFEGVM</sequence>
<dbReference type="Gene3D" id="1.10.1200.10">
    <property type="entry name" value="ACP-like"/>
    <property type="match status" value="3"/>
</dbReference>
<organism evidence="6 7">
    <name type="scientific">Amniculicola lignicola CBS 123094</name>
    <dbReference type="NCBI Taxonomy" id="1392246"/>
    <lineage>
        <taxon>Eukaryota</taxon>
        <taxon>Fungi</taxon>
        <taxon>Dikarya</taxon>
        <taxon>Ascomycota</taxon>
        <taxon>Pezizomycotina</taxon>
        <taxon>Dothideomycetes</taxon>
        <taxon>Pleosporomycetidae</taxon>
        <taxon>Pleosporales</taxon>
        <taxon>Amniculicolaceae</taxon>
        <taxon>Amniculicola</taxon>
    </lineage>
</organism>
<gene>
    <name evidence="6" type="ORF">P154DRAFT_446469</name>
</gene>
<keyword evidence="7" id="KW-1185">Reference proteome</keyword>
<evidence type="ECO:0000256" key="4">
    <source>
        <dbReference type="ARBA" id="ARBA00029454"/>
    </source>
</evidence>
<feature type="domain" description="Carrier" evidence="5">
    <location>
        <begin position="1318"/>
        <end position="1394"/>
    </location>
</feature>
<reference evidence="6" key="1">
    <citation type="journal article" date="2020" name="Stud. Mycol.">
        <title>101 Dothideomycetes genomes: a test case for predicting lifestyles and emergence of pathogens.</title>
        <authorList>
            <person name="Haridas S."/>
            <person name="Albert R."/>
            <person name="Binder M."/>
            <person name="Bloem J."/>
            <person name="Labutti K."/>
            <person name="Salamov A."/>
            <person name="Andreopoulos B."/>
            <person name="Baker S."/>
            <person name="Barry K."/>
            <person name="Bills G."/>
            <person name="Bluhm B."/>
            <person name="Cannon C."/>
            <person name="Castanera R."/>
            <person name="Culley D."/>
            <person name="Daum C."/>
            <person name="Ezra D."/>
            <person name="Gonzalez J."/>
            <person name="Henrissat B."/>
            <person name="Kuo A."/>
            <person name="Liang C."/>
            <person name="Lipzen A."/>
            <person name="Lutzoni F."/>
            <person name="Magnuson J."/>
            <person name="Mondo S."/>
            <person name="Nolan M."/>
            <person name="Ohm R."/>
            <person name="Pangilinan J."/>
            <person name="Park H.-J."/>
            <person name="Ramirez L."/>
            <person name="Alfaro M."/>
            <person name="Sun H."/>
            <person name="Tritt A."/>
            <person name="Yoshinaga Y."/>
            <person name="Zwiers L.-H."/>
            <person name="Turgeon B."/>
            <person name="Goodwin S."/>
            <person name="Spatafora J."/>
            <person name="Crous P."/>
            <person name="Grigoriev I."/>
        </authorList>
    </citation>
    <scope>NUCLEOTIDE SEQUENCE</scope>
    <source>
        <strain evidence="6">CBS 123094</strain>
    </source>
</reference>
<dbReference type="SMART" id="SM00823">
    <property type="entry name" value="PKS_PP"/>
    <property type="match status" value="3"/>
</dbReference>
<dbReference type="PROSITE" id="PS00455">
    <property type="entry name" value="AMP_BINDING"/>
    <property type="match status" value="1"/>
</dbReference>
<dbReference type="EMBL" id="ML977648">
    <property type="protein sequence ID" value="KAF1994960.1"/>
    <property type="molecule type" value="Genomic_DNA"/>
</dbReference>
<dbReference type="Pfam" id="PF00501">
    <property type="entry name" value="AMP-binding"/>
    <property type="match status" value="1"/>
</dbReference>
<dbReference type="FunFam" id="3.30.300.30:FF:000015">
    <property type="entry name" value="Nonribosomal peptide synthase SidD"/>
    <property type="match status" value="1"/>
</dbReference>
<keyword evidence="2" id="KW-0597">Phosphoprotein</keyword>
<dbReference type="Gene3D" id="3.40.50.12780">
    <property type="entry name" value="N-terminal domain of ligase-like"/>
    <property type="match status" value="1"/>
</dbReference>
<protein>
    <submittedName>
        <fullName evidence="6">Nonribosomal peptide synthetase 6</fullName>
    </submittedName>
</protein>
<dbReference type="Pfam" id="PF00550">
    <property type="entry name" value="PP-binding"/>
    <property type="match status" value="3"/>
</dbReference>
<dbReference type="FunFam" id="3.40.50.12780:FF:000014">
    <property type="entry name" value="Nonribosomal peptide synthetase 1"/>
    <property type="match status" value="1"/>
</dbReference>
<dbReference type="InterPro" id="IPR020845">
    <property type="entry name" value="AMP-binding_CS"/>
</dbReference>
<dbReference type="SUPFAM" id="SSF47336">
    <property type="entry name" value="ACP-like"/>
    <property type="match status" value="3"/>
</dbReference>
<dbReference type="GO" id="GO:0016874">
    <property type="term" value="F:ligase activity"/>
    <property type="evidence" value="ECO:0007669"/>
    <property type="project" value="UniProtKB-KW"/>
</dbReference>
<name>A0A6A5VZU2_9PLEO</name>
<dbReference type="InterPro" id="IPR009081">
    <property type="entry name" value="PP-bd_ACP"/>
</dbReference>
<evidence type="ECO:0000313" key="7">
    <source>
        <dbReference type="Proteomes" id="UP000799779"/>
    </source>
</evidence>
<evidence type="ECO:0000256" key="3">
    <source>
        <dbReference type="ARBA" id="ARBA00022598"/>
    </source>
</evidence>
<dbReference type="InterPro" id="IPR000873">
    <property type="entry name" value="AMP-dep_synth/lig_dom"/>
</dbReference>
<dbReference type="InterPro" id="IPR001242">
    <property type="entry name" value="Condensation_dom"/>
</dbReference>
<evidence type="ECO:0000259" key="5">
    <source>
        <dbReference type="PROSITE" id="PS50075"/>
    </source>
</evidence>
<dbReference type="PROSITE" id="PS50075">
    <property type="entry name" value="CARRIER"/>
    <property type="match status" value="3"/>
</dbReference>
<dbReference type="CDD" id="cd19545">
    <property type="entry name" value="FUM14_C_NRPS-like"/>
    <property type="match status" value="1"/>
</dbReference>
<dbReference type="InterPro" id="IPR042099">
    <property type="entry name" value="ANL_N_sf"/>
</dbReference>
<dbReference type="InterPro" id="IPR045851">
    <property type="entry name" value="AMP-bd_C_sf"/>
</dbReference>
<evidence type="ECO:0000256" key="2">
    <source>
        <dbReference type="ARBA" id="ARBA00022553"/>
    </source>
</evidence>
<dbReference type="PROSITE" id="PS00012">
    <property type="entry name" value="PHOSPHOPANTETHEINE"/>
    <property type="match status" value="2"/>
</dbReference>
<comment type="similarity">
    <text evidence="4">Belongs to the NRP synthetase family.</text>
</comment>
<dbReference type="InterPro" id="IPR006162">
    <property type="entry name" value="Ppantetheine_attach_site"/>
</dbReference>
<keyword evidence="1" id="KW-0596">Phosphopantetheine</keyword>
<dbReference type="FunFam" id="3.30.559.30:FF:000003">
    <property type="entry name" value="Nonribosomal peptide synthase SidD"/>
    <property type="match status" value="1"/>
</dbReference>
<dbReference type="SUPFAM" id="SSF52777">
    <property type="entry name" value="CoA-dependent acyltransferases"/>
    <property type="match status" value="4"/>
</dbReference>
<dbReference type="Pfam" id="PF00668">
    <property type="entry name" value="Condensation"/>
    <property type="match status" value="2"/>
</dbReference>
<dbReference type="InterPro" id="IPR023213">
    <property type="entry name" value="CAT-like_dom_sf"/>
</dbReference>